<accession>A0A1B0B7R4</accession>
<dbReference type="VEuPathDB" id="VectorBase:GPPI021580"/>
<dbReference type="EnsemblMetazoa" id="GPPI021580-RA">
    <property type="protein sequence ID" value="GPPI021580-PA"/>
    <property type="gene ID" value="GPPI021580"/>
</dbReference>
<evidence type="ECO:0000313" key="1">
    <source>
        <dbReference type="EnsemblMetazoa" id="GPPI021580-PA"/>
    </source>
</evidence>
<evidence type="ECO:0000313" key="2">
    <source>
        <dbReference type="Proteomes" id="UP000092460"/>
    </source>
</evidence>
<sequence length="219" mass="24827">MKFCQNLKTKALMDILLLRLVISASHNILINEQQNVTITAKNLEKNISSFDKLLLLFHTYPVTVAFVIVPRQEQHVHCSCGWKYMIQPSGKTIVGIAVYFFMRACQTILSPNVNSDGDLKIKLHEILYQSYTMISDLTYSKPKTRRNSLHLVLKRERTAQLGFANNSAHIVIGHNVGLQREEILSAAQFRSRGVTFCTFGEKGKLKLATKCDTYGGLYM</sequence>
<dbReference type="EMBL" id="JXJN01009705">
    <property type="status" value="NOT_ANNOTATED_CDS"/>
    <property type="molecule type" value="Genomic_DNA"/>
</dbReference>
<reference evidence="2" key="1">
    <citation type="submission" date="2015-01" db="EMBL/GenBank/DDBJ databases">
        <authorList>
            <person name="Aksoy S."/>
            <person name="Warren W."/>
            <person name="Wilson R.K."/>
        </authorList>
    </citation>
    <scope>NUCLEOTIDE SEQUENCE [LARGE SCALE GENOMIC DNA]</scope>
    <source>
        <strain evidence="2">IAEA</strain>
    </source>
</reference>
<proteinExistence type="predicted"/>
<protein>
    <submittedName>
        <fullName evidence="1">Uncharacterized protein</fullName>
    </submittedName>
</protein>
<dbReference type="AlphaFoldDB" id="A0A1B0B7R4"/>
<keyword evidence="2" id="KW-1185">Reference proteome</keyword>
<name>A0A1B0B7R4_9MUSC</name>
<dbReference type="Proteomes" id="UP000092460">
    <property type="component" value="Unassembled WGS sequence"/>
</dbReference>
<organism evidence="1 2">
    <name type="scientific">Glossina palpalis gambiensis</name>
    <dbReference type="NCBI Taxonomy" id="67801"/>
    <lineage>
        <taxon>Eukaryota</taxon>
        <taxon>Metazoa</taxon>
        <taxon>Ecdysozoa</taxon>
        <taxon>Arthropoda</taxon>
        <taxon>Hexapoda</taxon>
        <taxon>Insecta</taxon>
        <taxon>Pterygota</taxon>
        <taxon>Neoptera</taxon>
        <taxon>Endopterygota</taxon>
        <taxon>Diptera</taxon>
        <taxon>Brachycera</taxon>
        <taxon>Muscomorpha</taxon>
        <taxon>Hippoboscoidea</taxon>
        <taxon>Glossinidae</taxon>
        <taxon>Glossina</taxon>
    </lineage>
</organism>
<reference evidence="1" key="2">
    <citation type="submission" date="2020-05" db="UniProtKB">
        <authorList>
            <consortium name="EnsemblMetazoa"/>
        </authorList>
    </citation>
    <scope>IDENTIFICATION</scope>
    <source>
        <strain evidence="1">IAEA</strain>
    </source>
</reference>